<keyword evidence="3 5" id="KW-1133">Transmembrane helix</keyword>
<dbReference type="GO" id="GO:0005886">
    <property type="term" value="C:plasma membrane"/>
    <property type="evidence" value="ECO:0007669"/>
    <property type="project" value="UniProtKB-SubCell"/>
</dbReference>
<feature type="transmembrane region" description="Helical" evidence="5">
    <location>
        <begin position="174"/>
        <end position="194"/>
    </location>
</feature>
<comment type="similarity">
    <text evidence="5">Belongs to the 4-toluene sulfonate uptake permease (TSUP) (TC 2.A.102) family.</text>
</comment>
<evidence type="ECO:0000313" key="7">
    <source>
        <dbReference type="Proteomes" id="UP000593892"/>
    </source>
</evidence>
<feature type="transmembrane region" description="Helical" evidence="5">
    <location>
        <begin position="39"/>
        <end position="59"/>
    </location>
</feature>
<evidence type="ECO:0000256" key="4">
    <source>
        <dbReference type="ARBA" id="ARBA00023136"/>
    </source>
</evidence>
<protein>
    <recommendedName>
        <fullName evidence="5">Probable membrane transporter protein</fullName>
    </recommendedName>
</protein>
<dbReference type="KEGG" id="pfer:IRI77_26710"/>
<accession>A0A7S7SHX1</accession>
<feature type="transmembrane region" description="Helical" evidence="5">
    <location>
        <begin position="227"/>
        <end position="245"/>
    </location>
</feature>
<feature type="transmembrane region" description="Helical" evidence="5">
    <location>
        <begin position="6"/>
        <end position="32"/>
    </location>
</feature>
<evidence type="ECO:0000256" key="5">
    <source>
        <dbReference type="RuleBase" id="RU363041"/>
    </source>
</evidence>
<dbReference type="PANTHER" id="PTHR43701">
    <property type="entry name" value="MEMBRANE TRANSPORTER PROTEIN MJ0441-RELATED"/>
    <property type="match status" value="1"/>
</dbReference>
<feature type="transmembrane region" description="Helical" evidence="5">
    <location>
        <begin position="99"/>
        <end position="117"/>
    </location>
</feature>
<evidence type="ECO:0000256" key="1">
    <source>
        <dbReference type="ARBA" id="ARBA00004141"/>
    </source>
</evidence>
<name>A0A7S7SHX1_PALFE</name>
<keyword evidence="4 5" id="KW-0472">Membrane</keyword>
<dbReference type="Proteomes" id="UP000593892">
    <property type="component" value="Chromosome"/>
</dbReference>
<gene>
    <name evidence="6" type="ORF">IRI77_26710</name>
</gene>
<dbReference type="EMBL" id="CP063849">
    <property type="protein sequence ID" value="QOY86377.1"/>
    <property type="molecule type" value="Genomic_DNA"/>
</dbReference>
<evidence type="ECO:0000256" key="2">
    <source>
        <dbReference type="ARBA" id="ARBA00022692"/>
    </source>
</evidence>
<dbReference type="InterPro" id="IPR002781">
    <property type="entry name" value="TM_pro_TauE-like"/>
</dbReference>
<sequence>MEALLGFGIALVVGLTGMGGGPLAAPLLMLVLGVPTTEAVGTSLLFVTITKSAAALVYWSRGHVDWPNLRRLLYGGLPGVFIGSILLQRMSKHASLQPVVLTVIGFIIAVMALLSLYKAFRKTEIEDRVDKPGALPWAAFPIGLEVGFSSAGAGALTSLSLLQFTRLTPARIVGTDLVFGLSIAALGGGIQFISGNVNQHLLLVLSSGGVFGALCGAWLGTRIPARALRLALSAIMIILGQQLLWKGITALAR</sequence>
<keyword evidence="5" id="KW-1003">Cell membrane</keyword>
<evidence type="ECO:0000256" key="3">
    <source>
        <dbReference type="ARBA" id="ARBA00022989"/>
    </source>
</evidence>
<dbReference type="PANTHER" id="PTHR43701:SF2">
    <property type="entry name" value="MEMBRANE TRANSPORTER PROTEIN YJNA-RELATED"/>
    <property type="match status" value="1"/>
</dbReference>
<proteinExistence type="inferred from homology"/>
<dbReference type="AlphaFoldDB" id="A0A7S7SHX1"/>
<keyword evidence="7" id="KW-1185">Reference proteome</keyword>
<feature type="transmembrane region" description="Helical" evidence="5">
    <location>
        <begin position="137"/>
        <end position="162"/>
    </location>
</feature>
<reference evidence="6 7" key="1">
    <citation type="submission" date="2020-10" db="EMBL/GenBank/DDBJ databases">
        <title>Complete genome sequence of Paludibaculum fermentans P105T, a facultatively anaerobic acidobacterium capable of dissimilatory Fe(III) reduction.</title>
        <authorList>
            <person name="Dedysh S.N."/>
            <person name="Beletsky A.V."/>
            <person name="Kulichevskaya I.S."/>
            <person name="Mardanov A.V."/>
            <person name="Ravin N.V."/>
        </authorList>
    </citation>
    <scope>NUCLEOTIDE SEQUENCE [LARGE SCALE GENOMIC DNA]</scope>
    <source>
        <strain evidence="6 7">P105</strain>
    </source>
</reference>
<dbReference type="RefSeq" id="WP_194448046.1">
    <property type="nucleotide sequence ID" value="NZ_CP063849.1"/>
</dbReference>
<feature type="transmembrane region" description="Helical" evidence="5">
    <location>
        <begin position="71"/>
        <end position="87"/>
    </location>
</feature>
<dbReference type="InterPro" id="IPR051598">
    <property type="entry name" value="TSUP/Inactive_protease-like"/>
</dbReference>
<keyword evidence="2 5" id="KW-0812">Transmembrane</keyword>
<dbReference type="Pfam" id="PF01925">
    <property type="entry name" value="TauE"/>
    <property type="match status" value="1"/>
</dbReference>
<organism evidence="6 7">
    <name type="scientific">Paludibaculum fermentans</name>
    <dbReference type="NCBI Taxonomy" id="1473598"/>
    <lineage>
        <taxon>Bacteria</taxon>
        <taxon>Pseudomonadati</taxon>
        <taxon>Acidobacteriota</taxon>
        <taxon>Terriglobia</taxon>
        <taxon>Bryobacterales</taxon>
        <taxon>Bryobacteraceae</taxon>
        <taxon>Paludibaculum</taxon>
    </lineage>
</organism>
<evidence type="ECO:0000313" key="6">
    <source>
        <dbReference type="EMBL" id="QOY86377.1"/>
    </source>
</evidence>
<feature type="transmembrane region" description="Helical" evidence="5">
    <location>
        <begin position="200"/>
        <end position="220"/>
    </location>
</feature>
<comment type="subcellular location">
    <subcellularLocation>
        <location evidence="5">Cell membrane</location>
        <topology evidence="5">Multi-pass membrane protein</topology>
    </subcellularLocation>
    <subcellularLocation>
        <location evidence="1">Membrane</location>
        <topology evidence="1">Multi-pass membrane protein</topology>
    </subcellularLocation>
</comment>